<comment type="caution">
    <text evidence="1">The sequence shown here is derived from an EMBL/GenBank/DDBJ whole genome shotgun (WGS) entry which is preliminary data.</text>
</comment>
<evidence type="ECO:0008006" key="3">
    <source>
        <dbReference type="Google" id="ProtNLM"/>
    </source>
</evidence>
<name>A0A4R2NY80_RHOAD</name>
<dbReference type="InterPro" id="IPR027417">
    <property type="entry name" value="P-loop_NTPase"/>
</dbReference>
<evidence type="ECO:0000313" key="2">
    <source>
        <dbReference type="Proteomes" id="UP000295733"/>
    </source>
</evidence>
<organism evidence="1 2">
    <name type="scientific">Rhodovulum adriaticum</name>
    <name type="common">Rhodopseudomonas adriatica</name>
    <dbReference type="NCBI Taxonomy" id="35804"/>
    <lineage>
        <taxon>Bacteria</taxon>
        <taxon>Pseudomonadati</taxon>
        <taxon>Pseudomonadota</taxon>
        <taxon>Alphaproteobacteria</taxon>
        <taxon>Rhodobacterales</taxon>
        <taxon>Paracoccaceae</taxon>
        <taxon>Rhodovulum</taxon>
    </lineage>
</organism>
<sequence length="358" mass="38907">MAELPRIVVHAGMHKTGSTAIQEVFGIRGVAGVDHPGGPRANLSDTVLLLFAEGALLDKFHATRMPHLGRAALLRRRDRERARIEARLRSCRAPVFLFSAEDIAAPDFDAGATARMAEFLSPHGHAIEVIAYVRGPVSFMQSAYQQRVKQDKPGAVALDAHNLWPGYRARFEKLDQVFGRDKVHLRAFDTGAFREGDVVLDFADALGVNLADAPRLRANDGLSREAMSVAYCRLAGLLPDDYPTARLAARFRATPARAWAGFGTGKFTFSDAFLAPALAAHRADMEWIEDRLGRPLPDRAPDPNGIGTAADMQAIAQECRAALATALDTMPAPPTRAGRALRRVGHYLHRGLGPRGQA</sequence>
<protein>
    <recommendedName>
        <fullName evidence="3">Sulfotransferase family protein</fullName>
    </recommendedName>
</protein>
<accession>A0A4R2NY80</accession>
<dbReference type="Proteomes" id="UP000295733">
    <property type="component" value="Unassembled WGS sequence"/>
</dbReference>
<gene>
    <name evidence="1" type="ORF">EV656_101132</name>
</gene>
<keyword evidence="2" id="KW-1185">Reference proteome</keyword>
<reference evidence="1 2" key="1">
    <citation type="submission" date="2019-03" db="EMBL/GenBank/DDBJ databases">
        <title>Genomic Encyclopedia of Type Strains, Phase IV (KMG-IV): sequencing the most valuable type-strain genomes for metagenomic binning, comparative biology and taxonomic classification.</title>
        <authorList>
            <person name="Goeker M."/>
        </authorList>
    </citation>
    <scope>NUCLEOTIDE SEQUENCE [LARGE SCALE GENOMIC DNA]</scope>
    <source>
        <strain evidence="1 2">DSM 2781</strain>
    </source>
</reference>
<evidence type="ECO:0000313" key="1">
    <source>
        <dbReference type="EMBL" id="TCP27229.1"/>
    </source>
</evidence>
<dbReference type="EMBL" id="SLXL01000001">
    <property type="protein sequence ID" value="TCP27229.1"/>
    <property type="molecule type" value="Genomic_DNA"/>
</dbReference>
<dbReference type="SUPFAM" id="SSF52540">
    <property type="entry name" value="P-loop containing nucleoside triphosphate hydrolases"/>
    <property type="match status" value="1"/>
</dbReference>
<proteinExistence type="predicted"/>
<dbReference type="RefSeq" id="WP_165918902.1">
    <property type="nucleotide sequence ID" value="NZ_NRRP01000001.1"/>
</dbReference>
<dbReference type="AlphaFoldDB" id="A0A4R2NY80"/>